<evidence type="ECO:0000256" key="1">
    <source>
        <dbReference type="SAM" id="MobiDB-lite"/>
    </source>
</evidence>
<gene>
    <name evidence="4" type="ORF">PCOR1329_LOCUS61722</name>
</gene>
<dbReference type="Gene3D" id="3.30.420.10">
    <property type="entry name" value="Ribonuclease H-like superfamily/Ribonuclease H"/>
    <property type="match status" value="1"/>
</dbReference>
<organism evidence="4 5">
    <name type="scientific">Prorocentrum cordatum</name>
    <dbReference type="NCBI Taxonomy" id="2364126"/>
    <lineage>
        <taxon>Eukaryota</taxon>
        <taxon>Sar</taxon>
        <taxon>Alveolata</taxon>
        <taxon>Dinophyceae</taxon>
        <taxon>Prorocentrales</taxon>
        <taxon>Prorocentraceae</taxon>
        <taxon>Prorocentrum</taxon>
    </lineage>
</organism>
<dbReference type="SUPFAM" id="SSF53098">
    <property type="entry name" value="Ribonuclease H-like"/>
    <property type="match status" value="1"/>
</dbReference>
<evidence type="ECO:0000313" key="5">
    <source>
        <dbReference type="Proteomes" id="UP001189429"/>
    </source>
</evidence>
<dbReference type="Proteomes" id="UP001189429">
    <property type="component" value="Unassembled WGS sequence"/>
</dbReference>
<feature type="domain" description="Integrase catalytic" evidence="3">
    <location>
        <begin position="940"/>
        <end position="1102"/>
    </location>
</feature>
<keyword evidence="2" id="KW-0472">Membrane</keyword>
<feature type="compositionally biased region" description="Basic and acidic residues" evidence="1">
    <location>
        <begin position="1232"/>
        <end position="1247"/>
    </location>
</feature>
<feature type="transmembrane region" description="Helical" evidence="2">
    <location>
        <begin position="2025"/>
        <end position="2048"/>
    </location>
</feature>
<feature type="region of interest" description="Disordered" evidence="1">
    <location>
        <begin position="1232"/>
        <end position="1252"/>
    </location>
</feature>
<feature type="compositionally biased region" description="Basic residues" evidence="1">
    <location>
        <begin position="365"/>
        <end position="374"/>
    </location>
</feature>
<feature type="region of interest" description="Disordered" evidence="1">
    <location>
        <begin position="531"/>
        <end position="575"/>
    </location>
</feature>
<feature type="region of interest" description="Disordered" evidence="1">
    <location>
        <begin position="340"/>
        <end position="384"/>
    </location>
</feature>
<dbReference type="InterPro" id="IPR036397">
    <property type="entry name" value="RNaseH_sf"/>
</dbReference>
<keyword evidence="2" id="KW-0812">Transmembrane</keyword>
<feature type="region of interest" description="Disordered" evidence="1">
    <location>
        <begin position="1"/>
        <end position="54"/>
    </location>
</feature>
<evidence type="ECO:0000259" key="3">
    <source>
        <dbReference type="PROSITE" id="PS50994"/>
    </source>
</evidence>
<accession>A0ABN9VVY4</accession>
<evidence type="ECO:0000313" key="4">
    <source>
        <dbReference type="EMBL" id="CAK0877754.1"/>
    </source>
</evidence>
<evidence type="ECO:0000256" key="2">
    <source>
        <dbReference type="SAM" id="Phobius"/>
    </source>
</evidence>
<feature type="region of interest" description="Disordered" evidence="1">
    <location>
        <begin position="1269"/>
        <end position="1368"/>
    </location>
</feature>
<feature type="compositionally biased region" description="Low complexity" evidence="1">
    <location>
        <begin position="30"/>
        <end position="50"/>
    </location>
</feature>
<keyword evidence="5" id="KW-1185">Reference proteome</keyword>
<dbReference type="InterPro" id="IPR001584">
    <property type="entry name" value="Integrase_cat-core"/>
</dbReference>
<feature type="compositionally biased region" description="Basic and acidic residues" evidence="1">
    <location>
        <begin position="1305"/>
        <end position="1318"/>
    </location>
</feature>
<dbReference type="InterPro" id="IPR012337">
    <property type="entry name" value="RNaseH-like_sf"/>
</dbReference>
<dbReference type="EMBL" id="CAUYUJ010017772">
    <property type="protein sequence ID" value="CAK0877754.1"/>
    <property type="molecule type" value="Genomic_DNA"/>
</dbReference>
<feature type="compositionally biased region" description="Pro residues" evidence="1">
    <location>
        <begin position="14"/>
        <end position="29"/>
    </location>
</feature>
<reference evidence="4" key="1">
    <citation type="submission" date="2023-10" db="EMBL/GenBank/DDBJ databases">
        <authorList>
            <person name="Chen Y."/>
            <person name="Shah S."/>
            <person name="Dougan E. K."/>
            <person name="Thang M."/>
            <person name="Chan C."/>
        </authorList>
    </citation>
    <scope>NUCLEOTIDE SEQUENCE [LARGE SCALE GENOMIC DNA]</scope>
</reference>
<sequence length="2132" mass="239714">MPAGATPPRGAAKPPGPPPAKPPGTPPPAAAAASAASGADPAAATTRAPGSEGDEAAYAEEWAGWTDGSWWRQESSNWDGGRGLDAGLSKTAPSYELLKTDGYRVLRRKLEVFERCCRKRGTTAISEGAFLVMNSLQGEAAEATEEIDLDLLETDEAFRPLFKVLDEYYKYDNQTELPARTDQFFGRFARQEKESTKLYCLRHQRDIRKLKEVGMEIPDMLAGWHLLTRAAIPPSGAAQVRSQCVDGLSWLKVKKALLDTYGAEGLPDKRDVKRVEKMLLGQNTKDDAHYTNDYEWERGLSYEDTFVDAKKRVAEIAKSRGFYPIVAVAPDNNYPFKFPKAPFTRSPPASSAGSTGTGSTQQHGPRFKRFRHGGFSRPETESGNMVEDVETLEYANSTEEVFLLTVGKGISDGGATRPVMGDEVWAQWEELLRVKQLLHEVKYERSDRRFRFGDGKTLEAKEAVTLAAWPFGIKKQVTIHLVEGWTPLLIARPCMEEHAMMKDLPDKGWMKSERDEKGHFIIDVLGSAGKEADDAMNEGAPTDGEESSDDSTDKDSEGSSVKGETDDGSDSSVPDADAYYLETVPEFYDIGSDDEALTTEGFLDMDADTYSDLILALEQAETDMKDTFRGPRERVVWEVFVDQGALSEELLEFPQVKVIQFSMADGWDFSKPNVIRSFLSKIDEEKPDDIFFAPPCRIWRSWQHVNEKLSEEHAKEINLTRQREEKTFLKMVRDSFVKQQNGGRHAHVEGPWQGLHWQTKTWQKLPGYHCRLDQCRLGAKFEIKGKFMPYQKPTRLQSTNKEFVHHMNMKCSCTEEHVVLRGKLAQQAQNYPRPMARRMAYLIAYQGMADDIEDINTAEEVSKDIDAIEYTDVMQELMKRFNVSTIRAVKRAHISLGHPSNAALATAMKHAKAPAEWLQCAKLFQCEVCLSRQRPRAVRVAVLPKAKRFNEVVNTDVYYVTWKNKERKILAMMDEFTRYEVDYPIAKETFKKEVKLFQKVWISWAGKPDTMRMDMAGSHTPRKMHQWMSKHDIALDLTPKGAHHKLGLMERNHAARREQLSKYHLQFPDDSLKTALRMTASQRNILRNVHGYSPATLVLGTQPKVPGALCDEDFGLAEQAALVDPKSEVHEMMVRRAAAGTAFIEANCSRAVRAALLARSRPTRREYQIGEWVYFWRPEMSTGMEKCHWHGPALVVAVESKVNEDDVMHTSVVWVTHGCTIYRCTVEQLRPELSSETREREGRREDPDSPLSTIEKLRRALRRTKGTCSFSDLAEGGQRPQYDDALDDMGAQSSPAPRDTPMEILLDKNERSRVERLPRQLPRPTSHLRLTRRRLQNPQLRGPALRESAATPRGSRAEPTSRAGLHPEEREQFYAAKLEALEVFNKNDGWEPIDKAEVDPAACCPLRFLLKWKVKDGQRVANARVLYQGFKHRDVAESQLDKEAPTLSRPGRHTVMLWASLRKWRLFAADVKSAFLQAEDVSVRGIKLYASPTKEMRDMLVHQIGLQPGQLLKMIKPCFGDPRSPKLWHYRSDEVTREIGFRNHWLEDCLLLSLRAARPSDDPFDACSFDGQTFVVDGLIGKHVDDFIGCGENVSCEDDLYAKLDDTECFQARLGMLNEKFKFGKWEFGPSLVFTGGEVEQSLSTHAITIKFEKYLHAVKPITVEKHRRADPTSALSPKELANFRTLNGQLQWPAAQAVIIAAATVSFRAAATGHATVQDLLDANKDLRLLKANADVGLYFGFDRPWSELRVGGYSDASWASRPDGSSQGGYQIFVGPEDELNAGTPTPFVAMEWASKKLVRLCRSSLSAEAQAAALGADSLMWVKVFLAMSLRPDLGLDTAMTYLGESPCITDAKCLYDAASRSATAGLGIAEKRTAIEVKIVNEQLAEVNARWKWVNTQQQMADGLTKLSARQMMADVLRRGVHALRYDPDFVAGKKLTKRAMEQREKELDQAGEELLDTFEKEPAAKAKAKARTRHFGASGARLAATLAASGATGSGAEVVQYTPSGVELFHPSTDDGWDNLLARLAMFGFLTAMLMAFGCGFWVGTCWTRWTTTSAEQKSIKLREPETEPTEKHYVEGTEKMTTGVNTKQPRQKKVRHMMCQAQCRYNQDTQTPRFQPLPEYAHGAFM</sequence>
<dbReference type="PROSITE" id="PS50994">
    <property type="entry name" value="INTEGRASE"/>
    <property type="match status" value="1"/>
</dbReference>
<feature type="non-terminal residue" evidence="4">
    <location>
        <position position="2132"/>
    </location>
</feature>
<comment type="caution">
    <text evidence="4">The sequence shown here is derived from an EMBL/GenBank/DDBJ whole genome shotgun (WGS) entry which is preliminary data.</text>
</comment>
<keyword evidence="2" id="KW-1133">Transmembrane helix</keyword>
<feature type="compositionally biased region" description="Low complexity" evidence="1">
    <location>
        <begin position="346"/>
        <end position="360"/>
    </location>
</feature>
<feature type="compositionally biased region" description="Low complexity" evidence="1">
    <location>
        <begin position="1"/>
        <end position="13"/>
    </location>
</feature>
<name>A0ABN9VVY4_9DINO</name>
<proteinExistence type="predicted"/>
<protein>
    <recommendedName>
        <fullName evidence="3">Integrase catalytic domain-containing protein</fullName>
    </recommendedName>
</protein>